<accession>A0A4R1QUR9</accession>
<dbReference type="InterPro" id="IPR043765">
    <property type="entry name" value="DUF5711"/>
</dbReference>
<feature type="transmembrane region" description="Helical" evidence="1">
    <location>
        <begin position="34"/>
        <end position="56"/>
    </location>
</feature>
<protein>
    <submittedName>
        <fullName evidence="2">Uncharacterized protein</fullName>
    </submittedName>
</protein>
<evidence type="ECO:0000256" key="1">
    <source>
        <dbReference type="SAM" id="Phobius"/>
    </source>
</evidence>
<keyword evidence="1" id="KW-0472">Membrane</keyword>
<dbReference type="Pfam" id="PF18975">
    <property type="entry name" value="DUF5711"/>
    <property type="match status" value="1"/>
</dbReference>
<gene>
    <name evidence="2" type="ORF">EDD76_1102</name>
</gene>
<dbReference type="Proteomes" id="UP000295718">
    <property type="component" value="Unassembled WGS sequence"/>
</dbReference>
<name>A0A4R1QUR9_9FIRM</name>
<dbReference type="SUPFAM" id="SSF63829">
    <property type="entry name" value="Calcium-dependent phosphotriesterase"/>
    <property type="match status" value="1"/>
</dbReference>
<dbReference type="RefSeq" id="WP_031391440.1">
    <property type="nucleotide sequence ID" value="NZ_JPNB01000002.1"/>
</dbReference>
<keyword evidence="3" id="KW-1185">Reference proteome</keyword>
<evidence type="ECO:0000313" key="2">
    <source>
        <dbReference type="EMBL" id="TCL56831.1"/>
    </source>
</evidence>
<keyword evidence="1" id="KW-1133">Transmembrane helix</keyword>
<dbReference type="EMBL" id="SLUO01000010">
    <property type="protein sequence ID" value="TCL56831.1"/>
    <property type="molecule type" value="Genomic_DNA"/>
</dbReference>
<dbReference type="OrthoDB" id="1779345at2"/>
<dbReference type="AlphaFoldDB" id="A0A4R1QUR9"/>
<keyword evidence="1" id="KW-0812">Transmembrane</keyword>
<proteinExistence type="predicted"/>
<comment type="caution">
    <text evidence="2">The sequence shown here is derived from an EMBL/GenBank/DDBJ whole genome shotgun (WGS) entry which is preliminary data.</text>
</comment>
<dbReference type="STRING" id="1469948.GCA_000732725_02772"/>
<sequence length="401" mass="45007">MANVREYLRSKEKRKSGNRNINYKERIRSHKLTTFYRVLLGVLLVAAIAAILLVSWQNRSYSESIVTSSVPISKVEGSYYCSLGTSILTYSKDGANCMNSKGNVQWNQTYEMQNPMVDVNGSVVAIGDYNGRTIYVMNETGSMGEITTNMPIRNFCVARNGVVAAILDDADITRINLFDTAGNILVKAETTMDKSGYPIDMSISPNGELLAISYFYVDSGMMKTSIAFHNFGEVGQNQSSDRFVSGYDYQGTVVPFIKFINSSTVFAVADDRIMFFTGNQKPTSAAENLLGEEVQSIFYSDQYVGLVFLDTEGDAKYRLDVYNAEGRLVTSKKFDMEYKDIIFDKGDIVIYGETEYSVSNMQGVERFKAPFEETAYLFAPTEKTNRFIMMTQDAMNIIEMK</sequence>
<evidence type="ECO:0000313" key="3">
    <source>
        <dbReference type="Proteomes" id="UP000295718"/>
    </source>
</evidence>
<organism evidence="2 3">
    <name type="scientific">Kineothrix alysoides</name>
    <dbReference type="NCBI Taxonomy" id="1469948"/>
    <lineage>
        <taxon>Bacteria</taxon>
        <taxon>Bacillati</taxon>
        <taxon>Bacillota</taxon>
        <taxon>Clostridia</taxon>
        <taxon>Lachnospirales</taxon>
        <taxon>Lachnospiraceae</taxon>
        <taxon>Kineothrix</taxon>
    </lineage>
</organism>
<reference evidence="2 3" key="1">
    <citation type="submission" date="2019-03" db="EMBL/GenBank/DDBJ databases">
        <title>Genomic Encyclopedia of Type Strains, Phase IV (KMG-IV): sequencing the most valuable type-strain genomes for metagenomic binning, comparative biology and taxonomic classification.</title>
        <authorList>
            <person name="Goeker M."/>
        </authorList>
    </citation>
    <scope>NUCLEOTIDE SEQUENCE [LARGE SCALE GENOMIC DNA]</scope>
    <source>
        <strain evidence="2 3">DSM 100556</strain>
    </source>
</reference>